<proteinExistence type="evidence at transcript level"/>
<keyword evidence="1" id="KW-0812">Transmembrane</keyword>
<reference evidence="2" key="1">
    <citation type="submission" date="2014-03" db="EMBL/GenBank/DDBJ databases">
        <title>The sialotranscriptome of Amblyomma triste, Amblyomma parvum and Amblyomma cajennense ticks, uncovered by 454-based RNA-seq.</title>
        <authorList>
            <person name="Garcia G.R."/>
            <person name="Gardinassi L.G."/>
            <person name="Ribeiro J.M."/>
            <person name="Anatriello E."/>
            <person name="Ferreira B.R."/>
            <person name="Moreira H.N."/>
            <person name="Mafra C."/>
            <person name="Olegario M.M."/>
            <person name="Szabo P.J."/>
            <person name="Miranda-Santos I.K."/>
            <person name="Maruyama S.R."/>
        </authorList>
    </citation>
    <scope>NUCLEOTIDE SEQUENCE</scope>
    <source>
        <strain evidence="2">Mato Grasso do Sul</strain>
        <tissue evidence="2">Salivary glands</tissue>
    </source>
</reference>
<accession>A0A023G2T1</accession>
<keyword evidence="1" id="KW-1133">Transmembrane helix</keyword>
<protein>
    <submittedName>
        <fullName evidence="2">Putative secreted protein</fullName>
    </submittedName>
</protein>
<evidence type="ECO:0000313" key="2">
    <source>
        <dbReference type="EMBL" id="JAC27343.1"/>
    </source>
</evidence>
<feature type="transmembrane region" description="Helical" evidence="1">
    <location>
        <begin position="20"/>
        <end position="42"/>
    </location>
</feature>
<evidence type="ECO:0000256" key="1">
    <source>
        <dbReference type="SAM" id="Phobius"/>
    </source>
</evidence>
<keyword evidence="1" id="KW-0472">Membrane</keyword>
<organism evidence="2">
    <name type="scientific">Amblyomma triste</name>
    <name type="common">Neotropical tick</name>
    <dbReference type="NCBI Taxonomy" id="251400"/>
    <lineage>
        <taxon>Eukaryota</taxon>
        <taxon>Metazoa</taxon>
        <taxon>Ecdysozoa</taxon>
        <taxon>Arthropoda</taxon>
        <taxon>Chelicerata</taxon>
        <taxon>Arachnida</taxon>
        <taxon>Acari</taxon>
        <taxon>Parasitiformes</taxon>
        <taxon>Ixodida</taxon>
        <taxon>Ixodoidea</taxon>
        <taxon>Ixodidae</taxon>
        <taxon>Amblyomminae</taxon>
        <taxon>Amblyomma</taxon>
    </lineage>
</organism>
<dbReference type="EMBL" id="GBBM01008075">
    <property type="protein sequence ID" value="JAC27343.1"/>
    <property type="molecule type" value="mRNA"/>
</dbReference>
<name>A0A023G2T1_AMBTT</name>
<sequence>MQISTLVFVFDGTKSACVNLRPLFILLVLLLCLRTALVIHFYSSYGSERETQVCAGVFENLSKRRTLNN</sequence>
<dbReference type="AlphaFoldDB" id="A0A023G2T1"/>